<dbReference type="PANTHER" id="PTHR10434:SF11">
    <property type="entry name" value="1-ACYL-SN-GLYCEROL-3-PHOSPHATE ACYLTRANSFERASE"/>
    <property type="match status" value="1"/>
</dbReference>
<organism evidence="4">
    <name type="scientific">marine sediment metagenome</name>
    <dbReference type="NCBI Taxonomy" id="412755"/>
    <lineage>
        <taxon>unclassified sequences</taxon>
        <taxon>metagenomes</taxon>
        <taxon>ecological metagenomes</taxon>
    </lineage>
</organism>
<comment type="caution">
    <text evidence="4">The sequence shown here is derived from an EMBL/GenBank/DDBJ whole genome shotgun (WGS) entry which is preliminary data.</text>
</comment>
<dbReference type="AlphaFoldDB" id="X1F2A9"/>
<dbReference type="SMART" id="SM00563">
    <property type="entry name" value="PlsC"/>
    <property type="match status" value="1"/>
</dbReference>
<gene>
    <name evidence="4" type="ORF">S03H2_18578</name>
</gene>
<dbReference type="EMBL" id="BARU01009645">
    <property type="protein sequence ID" value="GAH39776.1"/>
    <property type="molecule type" value="Genomic_DNA"/>
</dbReference>
<dbReference type="CDD" id="cd07989">
    <property type="entry name" value="LPLAT_AGPAT-like"/>
    <property type="match status" value="1"/>
</dbReference>
<feature type="domain" description="Phospholipid/glycerol acyltransferase" evidence="3">
    <location>
        <begin position="72"/>
        <end position="184"/>
    </location>
</feature>
<dbReference type="GO" id="GO:0006654">
    <property type="term" value="P:phosphatidic acid biosynthetic process"/>
    <property type="evidence" value="ECO:0007669"/>
    <property type="project" value="TreeGrafter"/>
</dbReference>
<feature type="non-terminal residue" evidence="4">
    <location>
        <position position="271"/>
    </location>
</feature>
<reference evidence="4" key="1">
    <citation type="journal article" date="2014" name="Front. Microbiol.">
        <title>High frequency of phylogenetically diverse reductive dehalogenase-homologous genes in deep subseafloor sedimentary metagenomes.</title>
        <authorList>
            <person name="Kawai M."/>
            <person name="Futagami T."/>
            <person name="Toyoda A."/>
            <person name="Takaki Y."/>
            <person name="Nishi S."/>
            <person name="Hori S."/>
            <person name="Arai W."/>
            <person name="Tsubouchi T."/>
            <person name="Morono Y."/>
            <person name="Uchiyama I."/>
            <person name="Ito T."/>
            <person name="Fujiyama A."/>
            <person name="Inagaki F."/>
            <person name="Takami H."/>
        </authorList>
    </citation>
    <scope>NUCLEOTIDE SEQUENCE</scope>
    <source>
        <strain evidence="4">Expedition CK06-06</strain>
    </source>
</reference>
<dbReference type="GO" id="GO:0003841">
    <property type="term" value="F:1-acylglycerol-3-phosphate O-acyltransferase activity"/>
    <property type="evidence" value="ECO:0007669"/>
    <property type="project" value="TreeGrafter"/>
</dbReference>
<dbReference type="Pfam" id="PF01553">
    <property type="entry name" value="Acyltransferase"/>
    <property type="match status" value="1"/>
</dbReference>
<evidence type="ECO:0000256" key="2">
    <source>
        <dbReference type="ARBA" id="ARBA00023315"/>
    </source>
</evidence>
<accession>X1F2A9</accession>
<evidence type="ECO:0000256" key="1">
    <source>
        <dbReference type="ARBA" id="ARBA00022679"/>
    </source>
</evidence>
<keyword evidence="2" id="KW-0012">Acyltransferase</keyword>
<evidence type="ECO:0000259" key="3">
    <source>
        <dbReference type="SMART" id="SM00563"/>
    </source>
</evidence>
<sequence length="271" mass="30455">MESNINKKSEIAIVDKSVSLEEEKEPEKVNMKAVAGDLLYGALKYIGGSALMLFNDLTINGNENIPLFGKAILTTISKNVMLDMLIISQVSGRKIHFMLHPKLIKNPVAGPVLKMLGMFRSTESKEDIEPVEKVFDYLNKKGDLVAMTPEAKLTDEVQLKSMAAIIKFAVAADAPIIPIAIYTEQKTLFNIIPSTSLKMKIGTPINFDKKLNKDKFRDERYKQAAEIIKIIDILRFEGKVRQMGGVLEMSKFIEQLFNMGKEYLDTLKHKT</sequence>
<evidence type="ECO:0000313" key="4">
    <source>
        <dbReference type="EMBL" id="GAH39776.1"/>
    </source>
</evidence>
<name>X1F2A9_9ZZZZ</name>
<protein>
    <recommendedName>
        <fullName evidence="3">Phospholipid/glycerol acyltransferase domain-containing protein</fullName>
    </recommendedName>
</protein>
<dbReference type="SUPFAM" id="SSF69593">
    <property type="entry name" value="Glycerol-3-phosphate (1)-acyltransferase"/>
    <property type="match status" value="1"/>
</dbReference>
<proteinExistence type="predicted"/>
<dbReference type="PANTHER" id="PTHR10434">
    <property type="entry name" value="1-ACYL-SN-GLYCEROL-3-PHOSPHATE ACYLTRANSFERASE"/>
    <property type="match status" value="1"/>
</dbReference>
<keyword evidence="1" id="KW-0808">Transferase</keyword>
<dbReference type="InterPro" id="IPR002123">
    <property type="entry name" value="Plipid/glycerol_acylTrfase"/>
</dbReference>